<evidence type="ECO:0000313" key="2">
    <source>
        <dbReference type="EMBL" id="QXO96207.1"/>
    </source>
</evidence>
<organism evidence="2 3">
    <name type="scientific">Methanospirillum hungatei</name>
    <dbReference type="NCBI Taxonomy" id="2203"/>
    <lineage>
        <taxon>Archaea</taxon>
        <taxon>Methanobacteriati</taxon>
        <taxon>Methanobacteriota</taxon>
        <taxon>Stenosarchaea group</taxon>
        <taxon>Methanomicrobia</taxon>
        <taxon>Methanomicrobiales</taxon>
        <taxon>Methanospirillaceae</taxon>
        <taxon>Methanospirillum</taxon>
    </lineage>
</organism>
<dbReference type="Proteomes" id="UP000694228">
    <property type="component" value="Chromosome"/>
</dbReference>
<feature type="compositionally biased region" description="Basic and acidic residues" evidence="1">
    <location>
        <begin position="10"/>
        <end position="23"/>
    </location>
</feature>
<gene>
    <name evidence="2" type="ORF">KSK55_07510</name>
</gene>
<reference evidence="2 3" key="1">
    <citation type="submission" date="2021-06" db="EMBL/GenBank/DDBJ databases">
        <title>Complete genome sequence of the secondary alcohol utilizing methanogen Methanospirillum hungatei strain GP1.</title>
        <authorList>
            <person name="Day L.A."/>
            <person name="Costa K.C."/>
        </authorList>
    </citation>
    <scope>NUCLEOTIDE SEQUENCE [LARGE SCALE GENOMIC DNA]</scope>
    <source>
        <strain evidence="2 3">GP1</strain>
    </source>
</reference>
<name>A0A8F5ZFT1_METHU</name>
<proteinExistence type="predicted"/>
<dbReference type="EMBL" id="CP077107">
    <property type="protein sequence ID" value="QXO96207.1"/>
    <property type="molecule type" value="Genomic_DNA"/>
</dbReference>
<accession>A0A8F5ZFT1</accession>
<sequence length="62" mass="6825">MTTMIGMKMETVHSPKKNDHDDVPSDSGTGKSKLVTGETGECQRPPGENFSPPKEEQNKEYS</sequence>
<protein>
    <submittedName>
        <fullName evidence="2">Uncharacterized protein</fullName>
    </submittedName>
</protein>
<feature type="compositionally biased region" description="Basic and acidic residues" evidence="1">
    <location>
        <begin position="53"/>
        <end position="62"/>
    </location>
</feature>
<evidence type="ECO:0000256" key="1">
    <source>
        <dbReference type="SAM" id="MobiDB-lite"/>
    </source>
</evidence>
<dbReference type="AlphaFoldDB" id="A0A8F5ZFT1"/>
<evidence type="ECO:0000313" key="3">
    <source>
        <dbReference type="Proteomes" id="UP000694228"/>
    </source>
</evidence>
<feature type="region of interest" description="Disordered" evidence="1">
    <location>
        <begin position="1"/>
        <end position="62"/>
    </location>
</feature>